<dbReference type="EMBL" id="CBTN010000065">
    <property type="protein sequence ID" value="CDH59161.1"/>
    <property type="molecule type" value="Genomic_DNA"/>
</dbReference>
<dbReference type="Proteomes" id="UP000027586">
    <property type="component" value="Unassembled WGS sequence"/>
</dbReference>
<dbReference type="VEuPathDB" id="FungiDB:LCOR_09988.1"/>
<protein>
    <submittedName>
        <fullName evidence="1">Uncharacterized protein</fullName>
    </submittedName>
</protein>
<evidence type="ECO:0000313" key="2">
    <source>
        <dbReference type="Proteomes" id="UP000027586"/>
    </source>
</evidence>
<reference evidence="1" key="1">
    <citation type="submission" date="2013-08" db="EMBL/GenBank/DDBJ databases">
        <title>Gene expansion shapes genome architecture in the human pathogen Lichtheimia corymbifera: an evolutionary genomics analysis in the ancient terrestrial Mucorales (Mucoromycotina).</title>
        <authorList>
            <person name="Schwartze V.U."/>
            <person name="Winter S."/>
            <person name="Shelest E."/>
            <person name="Marcet-Houben M."/>
            <person name="Horn F."/>
            <person name="Wehner S."/>
            <person name="Hoffmann K."/>
            <person name="Riege K."/>
            <person name="Sammeth M."/>
            <person name="Nowrousian M."/>
            <person name="Valiante V."/>
            <person name="Linde J."/>
            <person name="Jacobsen I.D."/>
            <person name="Marz M."/>
            <person name="Brakhage A.A."/>
            <person name="Gabaldon T."/>
            <person name="Bocker S."/>
            <person name="Voigt K."/>
        </authorList>
    </citation>
    <scope>NUCLEOTIDE SEQUENCE [LARGE SCALE GENOMIC DNA]</scope>
    <source>
        <strain evidence="1">FSU 9682</strain>
    </source>
</reference>
<keyword evidence="2" id="KW-1185">Reference proteome</keyword>
<proteinExistence type="predicted"/>
<name>A0A068SD41_9FUNG</name>
<comment type="caution">
    <text evidence="1">The sequence shown here is derived from an EMBL/GenBank/DDBJ whole genome shotgun (WGS) entry which is preliminary data.</text>
</comment>
<sequence>MASPWRVLPTTATPAFLDTACSLVCSSATTNAFTALSLHYNTRSLAHSSPRPNVAAVAIMNVFYSIVSSYLQQLALIHTNYNG</sequence>
<dbReference type="AlphaFoldDB" id="A0A068SD41"/>
<evidence type="ECO:0000313" key="1">
    <source>
        <dbReference type="EMBL" id="CDH59161.1"/>
    </source>
</evidence>
<gene>
    <name evidence="1" type="ORF">LCOR_09988.1</name>
</gene>
<organism evidence="1 2">
    <name type="scientific">Lichtheimia corymbifera JMRC:FSU:9682</name>
    <dbReference type="NCBI Taxonomy" id="1263082"/>
    <lineage>
        <taxon>Eukaryota</taxon>
        <taxon>Fungi</taxon>
        <taxon>Fungi incertae sedis</taxon>
        <taxon>Mucoromycota</taxon>
        <taxon>Mucoromycotina</taxon>
        <taxon>Mucoromycetes</taxon>
        <taxon>Mucorales</taxon>
        <taxon>Lichtheimiaceae</taxon>
        <taxon>Lichtheimia</taxon>
    </lineage>
</organism>
<accession>A0A068SD41</accession>